<keyword evidence="1" id="KW-0723">Serine/threonine-protein kinase</keyword>
<keyword evidence="2" id="KW-0808">Transferase</keyword>
<dbReference type="PANTHER" id="PTHR45646">
    <property type="entry name" value="SERINE/THREONINE-PROTEIN KINASE DOA-RELATED"/>
    <property type="match status" value="1"/>
</dbReference>
<protein>
    <submittedName>
        <fullName evidence="7">Serine/threonine-protein kinase AFC3</fullName>
    </submittedName>
</protein>
<feature type="region of interest" description="Disordered" evidence="6">
    <location>
        <begin position="184"/>
        <end position="235"/>
    </location>
</feature>
<keyword evidence="4 7" id="KW-0418">Kinase</keyword>
<dbReference type="SUPFAM" id="SSF56112">
    <property type="entry name" value="Protein kinase-like (PK-like)"/>
    <property type="match status" value="1"/>
</dbReference>
<name>A0A317Y922_MAIZE</name>
<evidence type="ECO:0000256" key="1">
    <source>
        <dbReference type="ARBA" id="ARBA00022527"/>
    </source>
</evidence>
<keyword evidence="5" id="KW-0067">ATP-binding</keyword>
<dbReference type="PANTHER" id="PTHR45646:SF11">
    <property type="entry name" value="SERINE_THREONINE-PROTEIN KINASE DOA"/>
    <property type="match status" value="1"/>
</dbReference>
<comment type="caution">
    <text evidence="7">The sequence shown here is derived from an EMBL/GenBank/DDBJ whole genome shotgun (WGS) entry which is preliminary data.</text>
</comment>
<evidence type="ECO:0000256" key="5">
    <source>
        <dbReference type="ARBA" id="ARBA00022840"/>
    </source>
</evidence>
<sequence length="235" mass="26722">MFLAPHHVGHNGSSEASGPLLFSGFFNSFNNADFEAMLCTQVARGDTSPPWREVDHDGHFVFYFGENLTRRCTFERVLECWDRETREYVAIKVVRSTRKYRDAAMIEIDVLNRLAENEKYRSLSFVLYPSSDCFFCSTTNMLNMIGRGLEVKPGPMSSYFVSLTSFLLLASYTMDLDSKDEEKELNIPVIKENGKGDGKEDQRSEEKEFAAASKSNLGLEKSKDEYESDDSDEGE</sequence>
<dbReference type="InterPro" id="IPR051175">
    <property type="entry name" value="CLK_kinases"/>
</dbReference>
<evidence type="ECO:0000256" key="6">
    <source>
        <dbReference type="SAM" id="MobiDB-lite"/>
    </source>
</evidence>
<reference evidence="7" key="1">
    <citation type="journal article" date="2018" name="Nat. Genet.">
        <title>Extensive intraspecific gene order and gene structural variations between Mo17 and other maize genomes.</title>
        <authorList>
            <person name="Sun S."/>
            <person name="Zhou Y."/>
            <person name="Chen J."/>
            <person name="Shi J."/>
            <person name="Zhao H."/>
            <person name="Zhao H."/>
            <person name="Song W."/>
            <person name="Zhang M."/>
            <person name="Cui Y."/>
            <person name="Dong X."/>
            <person name="Liu H."/>
            <person name="Ma X."/>
            <person name="Jiao Y."/>
            <person name="Wang B."/>
            <person name="Wei X."/>
            <person name="Stein J.C."/>
            <person name="Glaubitz J.C."/>
            <person name="Lu F."/>
            <person name="Yu G."/>
            <person name="Liang C."/>
            <person name="Fengler K."/>
            <person name="Li B."/>
            <person name="Rafalski A."/>
            <person name="Schnable P.S."/>
            <person name="Ware D.H."/>
            <person name="Buckler E.S."/>
            <person name="Lai J."/>
        </authorList>
    </citation>
    <scope>NUCLEOTIDE SEQUENCE [LARGE SCALE GENOMIC DNA]</scope>
    <source>
        <tissue evidence="7">Seedling</tissue>
    </source>
</reference>
<dbReference type="GO" id="GO:0004674">
    <property type="term" value="F:protein serine/threonine kinase activity"/>
    <property type="evidence" value="ECO:0007669"/>
    <property type="project" value="UniProtKB-KW"/>
</dbReference>
<keyword evidence="3" id="KW-0547">Nucleotide-binding</keyword>
<dbReference type="Proteomes" id="UP000251960">
    <property type="component" value="Chromosome 1"/>
</dbReference>
<proteinExistence type="predicted"/>
<accession>A0A317Y922</accession>
<dbReference type="GO" id="GO:0005524">
    <property type="term" value="F:ATP binding"/>
    <property type="evidence" value="ECO:0007669"/>
    <property type="project" value="UniProtKB-KW"/>
</dbReference>
<feature type="compositionally biased region" description="Basic and acidic residues" evidence="6">
    <location>
        <begin position="192"/>
        <end position="209"/>
    </location>
</feature>
<dbReference type="InterPro" id="IPR011009">
    <property type="entry name" value="Kinase-like_dom_sf"/>
</dbReference>
<evidence type="ECO:0000256" key="3">
    <source>
        <dbReference type="ARBA" id="ARBA00022741"/>
    </source>
</evidence>
<organism evidence="7">
    <name type="scientific">Zea mays</name>
    <name type="common">Maize</name>
    <dbReference type="NCBI Taxonomy" id="4577"/>
    <lineage>
        <taxon>Eukaryota</taxon>
        <taxon>Viridiplantae</taxon>
        <taxon>Streptophyta</taxon>
        <taxon>Embryophyta</taxon>
        <taxon>Tracheophyta</taxon>
        <taxon>Spermatophyta</taxon>
        <taxon>Magnoliopsida</taxon>
        <taxon>Liliopsida</taxon>
        <taxon>Poales</taxon>
        <taxon>Poaceae</taxon>
        <taxon>PACMAD clade</taxon>
        <taxon>Panicoideae</taxon>
        <taxon>Andropogonodae</taxon>
        <taxon>Andropogoneae</taxon>
        <taxon>Tripsacinae</taxon>
        <taxon>Zea</taxon>
    </lineage>
</organism>
<evidence type="ECO:0000256" key="2">
    <source>
        <dbReference type="ARBA" id="ARBA00022679"/>
    </source>
</evidence>
<feature type="compositionally biased region" description="Acidic residues" evidence="6">
    <location>
        <begin position="226"/>
        <end position="235"/>
    </location>
</feature>
<evidence type="ECO:0000313" key="7">
    <source>
        <dbReference type="EMBL" id="PWZ54993.1"/>
    </source>
</evidence>
<dbReference type="EMBL" id="NCVQ01000001">
    <property type="protein sequence ID" value="PWZ54993.1"/>
    <property type="molecule type" value="Genomic_DNA"/>
</dbReference>
<gene>
    <name evidence="7" type="primary">AFC3_1</name>
    <name evidence="7" type="ORF">Zm00014a_027304</name>
</gene>
<dbReference type="Gene3D" id="3.30.200.20">
    <property type="entry name" value="Phosphorylase Kinase, domain 1"/>
    <property type="match status" value="1"/>
</dbReference>
<dbReference type="AlphaFoldDB" id="A0A317Y922"/>
<dbReference type="ExpressionAtlas" id="A0A317Y922">
    <property type="expression patterns" value="baseline and differential"/>
</dbReference>
<evidence type="ECO:0000256" key="4">
    <source>
        <dbReference type="ARBA" id="ARBA00022777"/>
    </source>
</evidence>